<comment type="caution">
    <text evidence="2">The sequence shown here is derived from an EMBL/GenBank/DDBJ whole genome shotgun (WGS) entry which is preliminary data.</text>
</comment>
<keyword evidence="1" id="KW-0732">Signal</keyword>
<feature type="chain" id="PRO_5038410486" evidence="1">
    <location>
        <begin position="20"/>
        <end position="232"/>
    </location>
</feature>
<organism evidence="2 3">
    <name type="scientific">Youngiibacter fragilis 232.1</name>
    <dbReference type="NCBI Taxonomy" id="994573"/>
    <lineage>
        <taxon>Bacteria</taxon>
        <taxon>Bacillati</taxon>
        <taxon>Bacillota</taxon>
        <taxon>Clostridia</taxon>
        <taxon>Eubacteriales</taxon>
        <taxon>Clostridiaceae</taxon>
        <taxon>Youngiibacter</taxon>
    </lineage>
</organism>
<name>V7I1N2_9CLOT</name>
<sequence length="232" mass="26175">MKNKICSFMVLLLVLSAVGCTKSNQYRNLNKDDPDLSYSMEAFFSLGMEPVVSESFQAVFSDLTEVKYHDAETSVGYTYYVYEIFFAPVTSRPLSLKSVTVSPTGEAYGYLNRDLNNGRSSLKDWQGFTDKLVIPKWSAISDFTAYRLLITYSDLGNDTMASYGIDTDMLDQGMENVILRIRYDGGEDEINLSFGKKPHVVDSKADPLLLEKPYLKPVLSDGIPEFRLEPLR</sequence>
<evidence type="ECO:0000313" key="2">
    <source>
        <dbReference type="EMBL" id="ETA79186.1"/>
    </source>
</evidence>
<dbReference type="EMBL" id="AXUN02000223">
    <property type="protein sequence ID" value="ETA79186.1"/>
    <property type="molecule type" value="Genomic_DNA"/>
</dbReference>
<feature type="signal peptide" evidence="1">
    <location>
        <begin position="1"/>
        <end position="19"/>
    </location>
</feature>
<dbReference type="AlphaFoldDB" id="V7I1N2"/>
<evidence type="ECO:0000256" key="1">
    <source>
        <dbReference type="SAM" id="SignalP"/>
    </source>
</evidence>
<dbReference type="STRING" id="994573.T472_0218455"/>
<reference evidence="2 3" key="1">
    <citation type="journal article" date="2014" name="Genome Announc.">
        <title>Genome Sequence of Youngiibacter fragilis, the Type Strain of the Genus Youngiibacter.</title>
        <authorList>
            <person name="Wawrik C.B."/>
            <person name="Callaghan A.V."/>
            <person name="Stamps B.W."/>
            <person name="Wawrik B."/>
        </authorList>
    </citation>
    <scope>NUCLEOTIDE SEQUENCE [LARGE SCALE GENOMIC DNA]</scope>
    <source>
        <strain evidence="2 3">232.1</strain>
    </source>
</reference>
<protein>
    <submittedName>
        <fullName evidence="2">Uncharacterized protein</fullName>
    </submittedName>
</protein>
<evidence type="ECO:0000313" key="3">
    <source>
        <dbReference type="Proteomes" id="UP000017747"/>
    </source>
</evidence>
<dbReference type="Proteomes" id="UP000017747">
    <property type="component" value="Unassembled WGS sequence"/>
</dbReference>
<gene>
    <name evidence="2" type="ORF">T472_0218455</name>
</gene>
<keyword evidence="3" id="KW-1185">Reference proteome</keyword>
<dbReference type="PROSITE" id="PS51257">
    <property type="entry name" value="PROKAR_LIPOPROTEIN"/>
    <property type="match status" value="1"/>
</dbReference>
<accession>V7I1N2</accession>
<proteinExistence type="predicted"/>